<evidence type="ECO:0000313" key="4">
    <source>
        <dbReference type="Proteomes" id="UP000236151"/>
    </source>
</evidence>
<evidence type="ECO:0000256" key="1">
    <source>
        <dbReference type="SAM" id="SignalP"/>
    </source>
</evidence>
<organism evidence="3 4">
    <name type="scientific">Clostridium thermosuccinogenes</name>
    <dbReference type="NCBI Taxonomy" id="84032"/>
    <lineage>
        <taxon>Bacteria</taxon>
        <taxon>Bacillati</taxon>
        <taxon>Bacillota</taxon>
        <taxon>Clostridia</taxon>
        <taxon>Eubacteriales</taxon>
        <taxon>Clostridiaceae</taxon>
        <taxon>Clostridium</taxon>
    </lineage>
</organism>
<dbReference type="PANTHER" id="PTHR33734">
    <property type="entry name" value="LYSM DOMAIN-CONTAINING GPI-ANCHORED PROTEIN 2"/>
    <property type="match status" value="1"/>
</dbReference>
<dbReference type="InterPro" id="IPR018392">
    <property type="entry name" value="LysM"/>
</dbReference>
<reference evidence="3 4" key="1">
    <citation type="submission" date="2017-06" db="EMBL/GenBank/DDBJ databases">
        <title>Investigating the central metabolism of Clostridium thermosuccinogenes.</title>
        <authorList>
            <person name="Koendjbiharie J.G."/>
            <person name="van Kranenburg R."/>
        </authorList>
    </citation>
    <scope>NUCLEOTIDE SEQUENCE [LARGE SCALE GENOMIC DNA]</scope>
    <source>
        <strain evidence="3 4">DSM 5806</strain>
    </source>
</reference>
<dbReference type="Pfam" id="PF07486">
    <property type="entry name" value="Hydrolase_2"/>
    <property type="match status" value="1"/>
</dbReference>
<accession>A0A2K2FF63</accession>
<name>A0A2K2FF63_9CLOT</name>
<proteinExistence type="predicted"/>
<sequence>MFKKGRLKTLFSAAFVCFGLLVIAPGVANAASYKVVKGDSLYTISKLFNTSVSAIQSSNNIKGTVIYPGQVLNVPAATYTVKSGDSLYLIAKKHGISLDSLRKANNKWDDMIYPGQTLIIPGTSSTSAGTSSGTSTSGGNGAKAVVSYSESDVDLLARLIRAEAESQPYEAQVAVGAVVINRVQSDEWPNTIKSVIYQKIGNYYQFSPVENGWINRPATDESKKAAYAALYGSDPSNGAIFYFDDSTTNKWIWSRPIAARIGRMVYTY</sequence>
<dbReference type="AlphaFoldDB" id="A0A2K2FF63"/>
<dbReference type="SUPFAM" id="SSF54106">
    <property type="entry name" value="LysM domain"/>
    <property type="match status" value="2"/>
</dbReference>
<feature type="signal peptide" evidence="1">
    <location>
        <begin position="1"/>
        <end position="30"/>
    </location>
</feature>
<dbReference type="Gene3D" id="3.10.350.10">
    <property type="entry name" value="LysM domain"/>
    <property type="match status" value="2"/>
</dbReference>
<dbReference type="InterPro" id="IPR042047">
    <property type="entry name" value="SleB_dom1"/>
</dbReference>
<feature type="chain" id="PRO_5014327823" evidence="1">
    <location>
        <begin position="31"/>
        <end position="268"/>
    </location>
</feature>
<feature type="domain" description="LysM" evidence="2">
    <location>
        <begin position="31"/>
        <end position="74"/>
    </location>
</feature>
<dbReference type="CDD" id="cd00118">
    <property type="entry name" value="LysM"/>
    <property type="match status" value="2"/>
</dbReference>
<dbReference type="KEGG" id="cthd:CDO33_20080"/>
<dbReference type="Pfam" id="PF01476">
    <property type="entry name" value="LysM"/>
    <property type="match status" value="2"/>
</dbReference>
<dbReference type="Gene3D" id="1.10.10.2520">
    <property type="entry name" value="Cell wall hydrolase SleB, domain 1"/>
    <property type="match status" value="1"/>
</dbReference>
<comment type="caution">
    <text evidence="3">The sequence shown here is derived from an EMBL/GenBank/DDBJ whole genome shotgun (WGS) entry which is preliminary data.</text>
</comment>
<dbReference type="PROSITE" id="PS51782">
    <property type="entry name" value="LYSM"/>
    <property type="match status" value="2"/>
</dbReference>
<protein>
    <submittedName>
        <fullName evidence="3">Peptidoglycan-binding protein</fullName>
    </submittedName>
</protein>
<dbReference type="EMBL" id="NIOJ01000037">
    <property type="protein sequence ID" value="PNT97417.1"/>
    <property type="molecule type" value="Genomic_DNA"/>
</dbReference>
<dbReference type="Proteomes" id="UP000236151">
    <property type="component" value="Unassembled WGS sequence"/>
</dbReference>
<dbReference type="InterPro" id="IPR036779">
    <property type="entry name" value="LysM_dom_sf"/>
</dbReference>
<dbReference type="GO" id="GO:0008932">
    <property type="term" value="F:lytic endotransglycosylase activity"/>
    <property type="evidence" value="ECO:0007669"/>
    <property type="project" value="TreeGrafter"/>
</dbReference>
<keyword evidence="1" id="KW-0732">Signal</keyword>
<dbReference type="OrthoDB" id="9785345at2"/>
<gene>
    <name evidence="3" type="ORF">CDQ84_13275</name>
</gene>
<dbReference type="RefSeq" id="WP_103082215.1">
    <property type="nucleotide sequence ID" value="NZ_CP021850.1"/>
</dbReference>
<evidence type="ECO:0000259" key="2">
    <source>
        <dbReference type="PROSITE" id="PS51782"/>
    </source>
</evidence>
<evidence type="ECO:0000313" key="3">
    <source>
        <dbReference type="EMBL" id="PNT97417.1"/>
    </source>
</evidence>
<dbReference type="Gene3D" id="6.20.240.60">
    <property type="match status" value="1"/>
</dbReference>
<dbReference type="SMART" id="SM00257">
    <property type="entry name" value="LysM"/>
    <property type="match status" value="2"/>
</dbReference>
<dbReference type="GO" id="GO:0016787">
    <property type="term" value="F:hydrolase activity"/>
    <property type="evidence" value="ECO:0007669"/>
    <property type="project" value="InterPro"/>
</dbReference>
<dbReference type="InterPro" id="IPR011105">
    <property type="entry name" value="Cell_wall_hydrolase_SleB"/>
</dbReference>
<feature type="domain" description="LysM" evidence="2">
    <location>
        <begin position="77"/>
        <end position="120"/>
    </location>
</feature>
<keyword evidence="4" id="KW-1185">Reference proteome</keyword>
<dbReference type="PANTHER" id="PTHR33734:SF22">
    <property type="entry name" value="MEMBRANE-BOUND LYTIC MUREIN TRANSGLYCOSYLASE D"/>
    <property type="match status" value="1"/>
</dbReference>